<dbReference type="AlphaFoldDB" id="A0A8J6NEQ2"/>
<evidence type="ECO:0000256" key="8">
    <source>
        <dbReference type="ARBA" id="ARBA00037071"/>
    </source>
</evidence>
<dbReference type="Proteomes" id="UP000614424">
    <property type="component" value="Unassembled WGS sequence"/>
</dbReference>
<evidence type="ECO:0000313" key="13">
    <source>
        <dbReference type="Proteomes" id="UP000614424"/>
    </source>
</evidence>
<dbReference type="EC" id="5.2.1.8" evidence="10"/>
<keyword evidence="5 9" id="KW-0697">Rotamase</keyword>
<dbReference type="GO" id="GO:0003755">
    <property type="term" value="F:peptidyl-prolyl cis-trans isomerase activity"/>
    <property type="evidence" value="ECO:0007669"/>
    <property type="project" value="UniProtKB-UniRule"/>
</dbReference>
<keyword evidence="6" id="KW-0143">Chaperone</keyword>
<dbReference type="PANTHER" id="PTHR47861">
    <property type="entry name" value="FKBP-TYPE PEPTIDYL-PROLYL CIS-TRANS ISOMERASE SLYD"/>
    <property type="match status" value="1"/>
</dbReference>
<sequence>MKTAQLNDFVTVIYEGFLENGEIFESSSDTGPLDFQIGYASVMRCFEEGVIGMKVDETKEIQLGPKDAYGERQEDLVHTLNRSSWNKDADIKPGITVAMNMEKDGETHQIPATVTDVQGDMVTVDYNHPLAGQKIIFKITLKKIERKAPSIPMNTPGPDSGCGPTH</sequence>
<comment type="subcellular location">
    <subcellularLocation>
        <location evidence="2">Cytoplasm</location>
    </subcellularLocation>
</comment>
<dbReference type="GO" id="GO:0005737">
    <property type="term" value="C:cytoplasm"/>
    <property type="evidence" value="ECO:0007669"/>
    <property type="project" value="UniProtKB-SubCell"/>
</dbReference>
<name>A0A8J6NEQ2_9BACT</name>
<accession>A0A8J6NEQ2</accession>
<evidence type="ECO:0000256" key="6">
    <source>
        <dbReference type="ARBA" id="ARBA00023186"/>
    </source>
</evidence>
<dbReference type="EMBL" id="JACNJZ010000122">
    <property type="protein sequence ID" value="MBC8318010.1"/>
    <property type="molecule type" value="Genomic_DNA"/>
</dbReference>
<comment type="similarity">
    <text evidence="3 10">Belongs to the FKBP-type PPIase family.</text>
</comment>
<keyword evidence="7 9" id="KW-0413">Isomerase</keyword>
<reference evidence="12 13" key="1">
    <citation type="submission" date="2020-08" db="EMBL/GenBank/DDBJ databases">
        <title>Bridging the membrane lipid divide: bacteria of the FCB group superphylum have the potential to synthesize archaeal ether lipids.</title>
        <authorList>
            <person name="Villanueva L."/>
            <person name="Von Meijenfeldt F.A.B."/>
            <person name="Westbye A.B."/>
            <person name="Yadav S."/>
            <person name="Hopmans E.C."/>
            <person name="Dutilh B.E."/>
            <person name="Sinninghe Damste J.S."/>
        </authorList>
    </citation>
    <scope>NUCLEOTIDE SEQUENCE [LARGE SCALE GENOMIC DNA]</scope>
    <source>
        <strain evidence="12">NIOZ-UU47</strain>
    </source>
</reference>
<evidence type="ECO:0000256" key="1">
    <source>
        <dbReference type="ARBA" id="ARBA00000971"/>
    </source>
</evidence>
<dbReference type="Pfam" id="PF00254">
    <property type="entry name" value="FKBP_C"/>
    <property type="match status" value="1"/>
</dbReference>
<dbReference type="PANTHER" id="PTHR47861:SF3">
    <property type="entry name" value="FKBP-TYPE PEPTIDYL-PROLYL CIS-TRANS ISOMERASE SLYD"/>
    <property type="match status" value="1"/>
</dbReference>
<dbReference type="InterPro" id="IPR046357">
    <property type="entry name" value="PPIase_dom_sf"/>
</dbReference>
<comment type="catalytic activity">
    <reaction evidence="1 9 10">
        <text>[protein]-peptidylproline (omega=180) = [protein]-peptidylproline (omega=0)</text>
        <dbReference type="Rhea" id="RHEA:16237"/>
        <dbReference type="Rhea" id="RHEA-COMP:10747"/>
        <dbReference type="Rhea" id="RHEA-COMP:10748"/>
        <dbReference type="ChEBI" id="CHEBI:83833"/>
        <dbReference type="ChEBI" id="CHEBI:83834"/>
        <dbReference type="EC" id="5.2.1.8"/>
    </reaction>
</comment>
<feature type="domain" description="PPIase FKBP-type" evidence="11">
    <location>
        <begin position="7"/>
        <end position="102"/>
    </location>
</feature>
<evidence type="ECO:0000259" key="11">
    <source>
        <dbReference type="PROSITE" id="PS50059"/>
    </source>
</evidence>
<evidence type="ECO:0000256" key="9">
    <source>
        <dbReference type="PROSITE-ProRule" id="PRU00277"/>
    </source>
</evidence>
<dbReference type="PROSITE" id="PS50059">
    <property type="entry name" value="FKBP_PPIASE"/>
    <property type="match status" value="1"/>
</dbReference>
<evidence type="ECO:0000256" key="4">
    <source>
        <dbReference type="ARBA" id="ARBA00022490"/>
    </source>
</evidence>
<dbReference type="GO" id="GO:0042026">
    <property type="term" value="P:protein refolding"/>
    <property type="evidence" value="ECO:0007669"/>
    <property type="project" value="UniProtKB-ARBA"/>
</dbReference>
<evidence type="ECO:0000256" key="10">
    <source>
        <dbReference type="RuleBase" id="RU003915"/>
    </source>
</evidence>
<proteinExistence type="inferred from homology"/>
<evidence type="ECO:0000256" key="3">
    <source>
        <dbReference type="ARBA" id="ARBA00006577"/>
    </source>
</evidence>
<organism evidence="12 13">
    <name type="scientific">Candidatus Desulfobia pelagia</name>
    <dbReference type="NCBI Taxonomy" id="2841692"/>
    <lineage>
        <taxon>Bacteria</taxon>
        <taxon>Pseudomonadati</taxon>
        <taxon>Thermodesulfobacteriota</taxon>
        <taxon>Desulfobulbia</taxon>
        <taxon>Desulfobulbales</taxon>
        <taxon>Desulfobulbaceae</taxon>
        <taxon>Candidatus Desulfobia</taxon>
    </lineage>
</organism>
<evidence type="ECO:0000256" key="2">
    <source>
        <dbReference type="ARBA" id="ARBA00004496"/>
    </source>
</evidence>
<dbReference type="InterPro" id="IPR001179">
    <property type="entry name" value="PPIase_FKBP_dom"/>
</dbReference>
<evidence type="ECO:0000256" key="7">
    <source>
        <dbReference type="ARBA" id="ARBA00023235"/>
    </source>
</evidence>
<comment type="function">
    <text evidence="8">Also involved in hydrogenase metallocenter assembly, probably by participating in the nickel insertion step. This function in hydrogenase biosynthesis requires chaperone activity and the presence of the metal-binding domain, but not PPIase activity.</text>
</comment>
<evidence type="ECO:0000313" key="12">
    <source>
        <dbReference type="EMBL" id="MBC8318010.1"/>
    </source>
</evidence>
<protein>
    <recommendedName>
        <fullName evidence="10">Peptidyl-prolyl cis-trans isomerase</fullName>
        <ecNumber evidence="10">5.2.1.8</ecNumber>
    </recommendedName>
</protein>
<comment type="caution">
    <text evidence="12">The sequence shown here is derived from an EMBL/GenBank/DDBJ whole genome shotgun (WGS) entry which is preliminary data.</text>
</comment>
<gene>
    <name evidence="12" type="ORF">H8E41_08890</name>
</gene>
<keyword evidence="4" id="KW-0963">Cytoplasm</keyword>
<dbReference type="Gene3D" id="3.10.50.40">
    <property type="match status" value="1"/>
</dbReference>
<dbReference type="SUPFAM" id="SSF54534">
    <property type="entry name" value="FKBP-like"/>
    <property type="match status" value="1"/>
</dbReference>
<evidence type="ECO:0000256" key="5">
    <source>
        <dbReference type="ARBA" id="ARBA00023110"/>
    </source>
</evidence>